<protein>
    <submittedName>
        <fullName evidence="2">Adenylosuccinate lyase</fullName>
    </submittedName>
</protein>
<sequence>MDSVRDVFECNNRCRIYRVLTYCLAESQRDAGYKYITKTALEVMRQHVIPTNDEIEHIKHQEDMHGEIGKMAHIDVYRQIAPEAGEIMNLGVDEHFILFNRAILLVKQAFGVLIPKLVRVLHSIQTFAITHKSQYCLSYTYGSSFFNVAKVTTVGAYASVWAKHIMETLDAIEEFRAELQLRSTRGINHPKTGNDSESGSLFQMYGGDEGKCRMVDILFCESLDFRTYNKSSTQRNTGRIAQDLNFLHETQQVSEKEGAQKYFYFGTDKRGSWNFLMDVYFLRHKLADMTSFDLSEGLASGDIPRIFELAESAIDLLHDVVDDGLSVSGQNCLMTITDEAPFMISGPIIQMLKSKVKSRGELQRIFDHLTVLASNWEVRARKDSRNNPNNFLFDLMTSPILFPYLDDIDRIIESVIDTAESVQKVERFCGPHGDVEKKLKAHEDHFKQEDYVKKVTYDEFQALSDEIQENRIRDLAEPQSLWPIEERAFVEEHDSKGKGKEIQY</sequence>
<dbReference type="SUPFAM" id="SSF48557">
    <property type="entry name" value="L-aspartase-like"/>
    <property type="match status" value="1"/>
</dbReference>
<reference evidence="2" key="1">
    <citation type="submission" date="2020-01" db="EMBL/GenBank/DDBJ databases">
        <title>Identification and distribution of gene clusters putatively required for synthesis of sphingolipid metabolism inhibitors in phylogenetically diverse species of the filamentous fungus Fusarium.</title>
        <authorList>
            <person name="Kim H.-S."/>
            <person name="Busman M."/>
            <person name="Brown D.W."/>
            <person name="Divon H."/>
            <person name="Uhlig S."/>
            <person name="Proctor R.H."/>
        </authorList>
    </citation>
    <scope>NUCLEOTIDE SEQUENCE</scope>
    <source>
        <strain evidence="2">NRRL 53441</strain>
    </source>
</reference>
<dbReference type="Gene3D" id="1.20.200.10">
    <property type="entry name" value="Fumarase/aspartase (Central domain)"/>
    <property type="match status" value="1"/>
</dbReference>
<proteinExistence type="predicted"/>
<comment type="caution">
    <text evidence="2">The sequence shown here is derived from an EMBL/GenBank/DDBJ whole genome shotgun (WGS) entry which is preliminary data.</text>
</comment>
<keyword evidence="3" id="KW-1185">Reference proteome</keyword>
<dbReference type="PANTHER" id="PTHR43172">
    <property type="entry name" value="ADENYLOSUCCINATE LYASE"/>
    <property type="match status" value="1"/>
</dbReference>
<accession>A0A8H4KAH0</accession>
<dbReference type="Gene3D" id="1.10.275.10">
    <property type="entry name" value="Fumarase/aspartase (N-terminal domain)"/>
    <property type="match status" value="1"/>
</dbReference>
<dbReference type="InterPro" id="IPR024083">
    <property type="entry name" value="Fumarase/histidase_N"/>
</dbReference>
<keyword evidence="1 2" id="KW-0456">Lyase</keyword>
<dbReference type="OrthoDB" id="9978720at2759"/>
<evidence type="ECO:0000313" key="2">
    <source>
        <dbReference type="EMBL" id="KAF4446284.1"/>
    </source>
</evidence>
<dbReference type="PANTHER" id="PTHR43172:SF1">
    <property type="entry name" value="ADENYLOSUCCINATE LYASE"/>
    <property type="match status" value="1"/>
</dbReference>
<evidence type="ECO:0000256" key="1">
    <source>
        <dbReference type="ARBA" id="ARBA00023239"/>
    </source>
</evidence>
<dbReference type="EMBL" id="JAADJG010000468">
    <property type="protein sequence ID" value="KAF4446284.1"/>
    <property type="molecule type" value="Genomic_DNA"/>
</dbReference>
<dbReference type="GO" id="GO:0070626">
    <property type="term" value="F:(S)-2-(5-amino-1-(5-phospho-D-ribosyl)imidazole-4-carboxamido) succinate lyase (fumarate-forming) activity"/>
    <property type="evidence" value="ECO:0007669"/>
    <property type="project" value="TreeGrafter"/>
</dbReference>
<dbReference type="GO" id="GO:0004018">
    <property type="term" value="F:N6-(1,2-dicarboxyethyl)AMP AMP-lyase (fumarate-forming) activity"/>
    <property type="evidence" value="ECO:0007669"/>
    <property type="project" value="TreeGrafter"/>
</dbReference>
<name>A0A8H4KAH0_9HYPO</name>
<organism evidence="2 3">
    <name type="scientific">Fusarium austroafricanum</name>
    <dbReference type="NCBI Taxonomy" id="2364996"/>
    <lineage>
        <taxon>Eukaryota</taxon>
        <taxon>Fungi</taxon>
        <taxon>Dikarya</taxon>
        <taxon>Ascomycota</taxon>
        <taxon>Pezizomycotina</taxon>
        <taxon>Sordariomycetes</taxon>
        <taxon>Hypocreomycetidae</taxon>
        <taxon>Hypocreales</taxon>
        <taxon>Nectriaceae</taxon>
        <taxon>Fusarium</taxon>
        <taxon>Fusarium concolor species complex</taxon>
    </lineage>
</organism>
<dbReference type="Proteomes" id="UP000605986">
    <property type="component" value="Unassembled WGS sequence"/>
</dbReference>
<evidence type="ECO:0000313" key="3">
    <source>
        <dbReference type="Proteomes" id="UP000605986"/>
    </source>
</evidence>
<dbReference type="GO" id="GO:0044208">
    <property type="term" value="P:'de novo' AMP biosynthetic process"/>
    <property type="evidence" value="ECO:0007669"/>
    <property type="project" value="TreeGrafter"/>
</dbReference>
<dbReference type="AlphaFoldDB" id="A0A8H4KAH0"/>
<dbReference type="GO" id="GO:0005829">
    <property type="term" value="C:cytosol"/>
    <property type="evidence" value="ECO:0007669"/>
    <property type="project" value="TreeGrafter"/>
</dbReference>
<gene>
    <name evidence="2" type="ORF">F53441_10034</name>
</gene>
<dbReference type="InterPro" id="IPR008948">
    <property type="entry name" value="L-Aspartase-like"/>
</dbReference>